<dbReference type="InterPro" id="IPR015879">
    <property type="entry name" value="Ring_hydroxy_dOase_asu_C_dom"/>
</dbReference>
<evidence type="ECO:0000256" key="1">
    <source>
        <dbReference type="ARBA" id="ARBA00001962"/>
    </source>
</evidence>
<dbReference type="CDD" id="cd03469">
    <property type="entry name" value="Rieske_RO_Alpha_N"/>
    <property type="match status" value="1"/>
</dbReference>
<keyword evidence="2" id="KW-0001">2Fe-2S</keyword>
<reference evidence="8 9" key="1">
    <citation type="submission" date="2018-06" db="EMBL/GenBank/DDBJ databases">
        <authorList>
            <consortium name="Pathogen Informatics"/>
            <person name="Doyle S."/>
        </authorList>
    </citation>
    <scope>NUCLEOTIDE SEQUENCE [LARGE SCALE GENOMIC DNA]</scope>
    <source>
        <strain evidence="8 9">NCTC12722</strain>
    </source>
</reference>
<sequence length="394" mass="45777">MKSFMYDQQQYELIRRPLRQAGPLPAWCYTDSDWYERELETIFRKEWLCVGRVEQIPNTGDYFSIEVIKQPLIVVRDGDAVRVHLGVCRHRGAIITQGKGKCRSFVCPYHSWTYALNGRLVGIPGSPHPLAGVEDFSNDDYGLIPIRSEVWGGFIFITFNAEAPALKTWLGDLPAFVADYNLDQMQWTHVDEYEVDCNWKVWLENAFENYHVATVHRQHYDPKNPQNWQFERPSGPWESMFSKRSVVAYSGLPEIAGLSDDRKVGLYHIWLQPSLQIIITSSYMKYRQYLPEGPNKLRLYENWTFPRSTVERSDFNVIVGPEYYYKYSQIIREDLTINPNVQKAMQSGAFRPGRFSLEEYVVHRIGNYVLDKVVGPDDPHSRALREGSARQAAE</sequence>
<evidence type="ECO:0000259" key="7">
    <source>
        <dbReference type="PROSITE" id="PS51296"/>
    </source>
</evidence>
<proteinExistence type="predicted"/>
<feature type="domain" description="Rieske" evidence="7">
    <location>
        <begin position="47"/>
        <end position="157"/>
    </location>
</feature>
<dbReference type="PRINTS" id="PR00090">
    <property type="entry name" value="RNGDIOXGNASE"/>
</dbReference>
<dbReference type="InterPro" id="IPR001663">
    <property type="entry name" value="Rng_hydr_dOase-A"/>
</dbReference>
<dbReference type="InterPro" id="IPR036922">
    <property type="entry name" value="Rieske_2Fe-2S_sf"/>
</dbReference>
<keyword evidence="6" id="KW-0411">Iron-sulfur</keyword>
<name>A0A380WCB0_AFIFE</name>
<keyword evidence="3" id="KW-0479">Metal-binding</keyword>
<dbReference type="PANTHER" id="PTHR43756:SF5">
    <property type="entry name" value="CHOLINE MONOOXYGENASE, CHLOROPLASTIC"/>
    <property type="match status" value="1"/>
</dbReference>
<evidence type="ECO:0000313" key="9">
    <source>
        <dbReference type="Proteomes" id="UP000254343"/>
    </source>
</evidence>
<dbReference type="Pfam" id="PF00355">
    <property type="entry name" value="Rieske"/>
    <property type="match status" value="1"/>
</dbReference>
<keyword evidence="4 8" id="KW-0560">Oxidoreductase</keyword>
<dbReference type="OrthoDB" id="7456916at2"/>
<evidence type="ECO:0000256" key="5">
    <source>
        <dbReference type="ARBA" id="ARBA00023004"/>
    </source>
</evidence>
<evidence type="ECO:0000256" key="3">
    <source>
        <dbReference type="ARBA" id="ARBA00022723"/>
    </source>
</evidence>
<dbReference type="GO" id="GO:0005506">
    <property type="term" value="F:iron ion binding"/>
    <property type="evidence" value="ECO:0007669"/>
    <property type="project" value="InterPro"/>
</dbReference>
<dbReference type="Pfam" id="PF00848">
    <property type="entry name" value="Ring_hydroxyl_A"/>
    <property type="match status" value="1"/>
</dbReference>
<dbReference type="EMBL" id="UIGB01000001">
    <property type="protein sequence ID" value="SUU86446.1"/>
    <property type="molecule type" value="Genomic_DNA"/>
</dbReference>
<keyword evidence="8" id="KW-0223">Dioxygenase</keyword>
<gene>
    <name evidence="8" type="primary">antA_1</name>
    <name evidence="8" type="ORF">NCTC12722_03672</name>
</gene>
<protein>
    <submittedName>
        <fullName evidence="8">Anthranilate 1,2-dioxygenase large subunit</fullName>
        <ecNumber evidence="8">1.14.12.1</ecNumber>
    </submittedName>
</protein>
<dbReference type="SUPFAM" id="SSF55961">
    <property type="entry name" value="Bet v1-like"/>
    <property type="match status" value="1"/>
</dbReference>
<comment type="cofactor">
    <cofactor evidence="1">
        <name>Fe cation</name>
        <dbReference type="ChEBI" id="CHEBI:24875"/>
    </cofactor>
</comment>
<evidence type="ECO:0000313" key="8">
    <source>
        <dbReference type="EMBL" id="SUU86446.1"/>
    </source>
</evidence>
<dbReference type="Proteomes" id="UP000254343">
    <property type="component" value="Unassembled WGS sequence"/>
</dbReference>
<dbReference type="InterPro" id="IPR017941">
    <property type="entry name" value="Rieske_2Fe-2S"/>
</dbReference>
<dbReference type="RefSeq" id="WP_002717269.1">
    <property type="nucleotide sequence ID" value="NZ_UFSI01000001.1"/>
</dbReference>
<accession>A0A380WCB0</accession>
<dbReference type="CDD" id="cd00680">
    <property type="entry name" value="RHO_alpha_C"/>
    <property type="match status" value="1"/>
</dbReference>
<organism evidence="8 9">
    <name type="scientific">Afipia felis</name>
    <name type="common">Cat scratch disease bacillus</name>
    <dbReference type="NCBI Taxonomy" id="1035"/>
    <lineage>
        <taxon>Bacteria</taxon>
        <taxon>Pseudomonadati</taxon>
        <taxon>Pseudomonadota</taxon>
        <taxon>Alphaproteobacteria</taxon>
        <taxon>Hyphomicrobiales</taxon>
        <taxon>Nitrobacteraceae</taxon>
        <taxon>Afipia</taxon>
    </lineage>
</organism>
<keyword evidence="5" id="KW-0408">Iron</keyword>
<dbReference type="EC" id="1.14.12.1" evidence="8"/>
<dbReference type="Gene3D" id="3.90.380.10">
    <property type="entry name" value="Naphthalene 1,2-dioxygenase Alpha Subunit, Chain A, domain 1"/>
    <property type="match status" value="2"/>
</dbReference>
<dbReference type="PROSITE" id="PS51296">
    <property type="entry name" value="RIESKE"/>
    <property type="match status" value="1"/>
</dbReference>
<dbReference type="GO" id="GO:0051537">
    <property type="term" value="F:2 iron, 2 sulfur cluster binding"/>
    <property type="evidence" value="ECO:0007669"/>
    <property type="project" value="UniProtKB-KW"/>
</dbReference>
<dbReference type="PANTHER" id="PTHR43756">
    <property type="entry name" value="CHOLINE MONOOXYGENASE, CHLOROPLASTIC"/>
    <property type="match status" value="1"/>
</dbReference>
<dbReference type="SUPFAM" id="SSF50022">
    <property type="entry name" value="ISP domain"/>
    <property type="match status" value="1"/>
</dbReference>
<evidence type="ECO:0000256" key="6">
    <source>
        <dbReference type="ARBA" id="ARBA00023014"/>
    </source>
</evidence>
<evidence type="ECO:0000256" key="2">
    <source>
        <dbReference type="ARBA" id="ARBA00022714"/>
    </source>
</evidence>
<dbReference type="Gene3D" id="2.102.10.10">
    <property type="entry name" value="Rieske [2Fe-2S] iron-sulphur domain"/>
    <property type="match status" value="1"/>
</dbReference>
<dbReference type="AlphaFoldDB" id="A0A380WCB0"/>
<dbReference type="GO" id="GO:0018618">
    <property type="term" value="F:anthranilate 1,2-dioxygenase (deaminating, decarboxylating) activity"/>
    <property type="evidence" value="ECO:0007669"/>
    <property type="project" value="UniProtKB-EC"/>
</dbReference>
<evidence type="ECO:0000256" key="4">
    <source>
        <dbReference type="ARBA" id="ARBA00023002"/>
    </source>
</evidence>